<evidence type="ECO:0000313" key="3">
    <source>
        <dbReference type="EMBL" id="GFC96877.1"/>
    </source>
</evidence>
<protein>
    <submittedName>
        <fullName evidence="3">Uncharacterized protein</fullName>
    </submittedName>
</protein>
<feature type="chain" id="PRO_5025667131" evidence="2">
    <location>
        <begin position="23"/>
        <end position="164"/>
    </location>
</feature>
<evidence type="ECO:0000256" key="2">
    <source>
        <dbReference type="SAM" id="SignalP"/>
    </source>
</evidence>
<sequence length="164" mass="17903">MTWMKTVIQPSGLMMMRVGVLCLRPLVCSPFTVSDLFLLYEKIYLFAFINHADPTKVWIEEREVREGEVTLLQLTMGRVVPLAGVNNQGNANVQGASNDNVNKEGGDAAVADQTKLSDHVVQIEVIDIVADDEAQAIVVDKPTKVRKKRKDADGAGGSGLPPKK</sequence>
<keyword evidence="2" id="KW-0732">Signal</keyword>
<accession>A0A699SHT7</accession>
<comment type="caution">
    <text evidence="3">The sequence shown here is derived from an EMBL/GenBank/DDBJ whole genome shotgun (WGS) entry which is preliminary data.</text>
</comment>
<feature type="compositionally biased region" description="Gly residues" evidence="1">
    <location>
        <begin position="154"/>
        <end position="164"/>
    </location>
</feature>
<proteinExistence type="predicted"/>
<reference evidence="3" key="1">
    <citation type="journal article" date="2019" name="Sci. Rep.">
        <title>Draft genome of Tanacetum cinerariifolium, the natural source of mosquito coil.</title>
        <authorList>
            <person name="Yamashiro T."/>
            <person name="Shiraishi A."/>
            <person name="Satake H."/>
            <person name="Nakayama K."/>
        </authorList>
    </citation>
    <scope>NUCLEOTIDE SEQUENCE</scope>
</reference>
<feature type="region of interest" description="Disordered" evidence="1">
    <location>
        <begin position="141"/>
        <end position="164"/>
    </location>
</feature>
<feature type="signal peptide" evidence="2">
    <location>
        <begin position="1"/>
        <end position="22"/>
    </location>
</feature>
<dbReference type="EMBL" id="BKCJ011162799">
    <property type="protein sequence ID" value="GFC96877.1"/>
    <property type="molecule type" value="Genomic_DNA"/>
</dbReference>
<gene>
    <name evidence="3" type="ORF">Tci_868847</name>
</gene>
<organism evidence="3">
    <name type="scientific">Tanacetum cinerariifolium</name>
    <name type="common">Dalmatian daisy</name>
    <name type="synonym">Chrysanthemum cinerariifolium</name>
    <dbReference type="NCBI Taxonomy" id="118510"/>
    <lineage>
        <taxon>Eukaryota</taxon>
        <taxon>Viridiplantae</taxon>
        <taxon>Streptophyta</taxon>
        <taxon>Embryophyta</taxon>
        <taxon>Tracheophyta</taxon>
        <taxon>Spermatophyta</taxon>
        <taxon>Magnoliopsida</taxon>
        <taxon>eudicotyledons</taxon>
        <taxon>Gunneridae</taxon>
        <taxon>Pentapetalae</taxon>
        <taxon>asterids</taxon>
        <taxon>campanulids</taxon>
        <taxon>Asterales</taxon>
        <taxon>Asteraceae</taxon>
        <taxon>Asteroideae</taxon>
        <taxon>Anthemideae</taxon>
        <taxon>Anthemidinae</taxon>
        <taxon>Tanacetum</taxon>
    </lineage>
</organism>
<evidence type="ECO:0000256" key="1">
    <source>
        <dbReference type="SAM" id="MobiDB-lite"/>
    </source>
</evidence>
<dbReference type="AlphaFoldDB" id="A0A699SHT7"/>
<name>A0A699SHT7_TANCI</name>